<evidence type="ECO:0000313" key="15">
    <source>
        <dbReference type="EMBL" id="CAL1272310.1"/>
    </source>
</evidence>
<comment type="catalytic activity">
    <reaction evidence="8">
        <text>an (R)-2-hydroxy-long-chain-fatty acyl-CoA = a long-chain fatty aldehyde + formyl-CoA</text>
        <dbReference type="Rhea" id="RHEA:67444"/>
        <dbReference type="ChEBI" id="CHEBI:17176"/>
        <dbReference type="ChEBI" id="CHEBI:57376"/>
        <dbReference type="ChEBI" id="CHEBI:170012"/>
        <dbReference type="EC" id="4.1.2.63"/>
    </reaction>
    <physiologicalReaction direction="left-to-right" evidence="8">
        <dbReference type="Rhea" id="RHEA:67445"/>
    </physiologicalReaction>
</comment>
<evidence type="ECO:0000256" key="2">
    <source>
        <dbReference type="ARBA" id="ARBA00007812"/>
    </source>
</evidence>
<evidence type="ECO:0000256" key="8">
    <source>
        <dbReference type="ARBA" id="ARBA00044454"/>
    </source>
</evidence>
<dbReference type="InterPro" id="IPR012001">
    <property type="entry name" value="Thiamin_PyroP_enz_TPP-bd_dom"/>
</dbReference>
<dbReference type="GO" id="GO:0030976">
    <property type="term" value="F:thiamine pyrophosphate binding"/>
    <property type="evidence" value="ECO:0007669"/>
    <property type="project" value="InterPro"/>
</dbReference>
<dbReference type="InterPro" id="IPR029035">
    <property type="entry name" value="DHS-like_NAD/FAD-binding_dom"/>
</dbReference>
<dbReference type="CDD" id="cd02004">
    <property type="entry name" value="TPP_BZL_OCoD_HPCL"/>
    <property type="match status" value="1"/>
</dbReference>
<evidence type="ECO:0000256" key="11">
    <source>
        <dbReference type="RuleBase" id="RU362132"/>
    </source>
</evidence>
<dbReference type="Gene3D" id="3.40.50.970">
    <property type="match status" value="2"/>
</dbReference>
<dbReference type="EMBL" id="CAXIEN010000060">
    <property type="protein sequence ID" value="CAL1272310.1"/>
    <property type="molecule type" value="Genomic_DNA"/>
</dbReference>
<feature type="domain" description="Thiamine pyrophosphate enzyme TPP-binding" evidence="13">
    <location>
        <begin position="392"/>
        <end position="550"/>
    </location>
</feature>
<feature type="domain" description="Thiamine pyrophosphate enzyme central" evidence="12">
    <location>
        <begin position="197"/>
        <end position="325"/>
    </location>
</feature>
<dbReference type="PANTHER" id="PTHR43710:SF2">
    <property type="entry name" value="2-HYDROXYACYL-COA LYASE 1"/>
    <property type="match status" value="1"/>
</dbReference>
<dbReference type="Pfam" id="PF02776">
    <property type="entry name" value="TPP_enzyme_N"/>
    <property type="match status" value="1"/>
</dbReference>
<keyword evidence="5 11" id="KW-0786">Thiamine pyrophosphate</keyword>
<feature type="domain" description="Thiamine pyrophosphate enzyme N-terminal TPP-binding" evidence="14">
    <location>
        <begin position="16"/>
        <end position="121"/>
    </location>
</feature>
<evidence type="ECO:0000259" key="14">
    <source>
        <dbReference type="Pfam" id="PF02776"/>
    </source>
</evidence>
<evidence type="ECO:0000256" key="3">
    <source>
        <dbReference type="ARBA" id="ARBA00022723"/>
    </source>
</evidence>
<keyword evidence="3" id="KW-0479">Metal-binding</keyword>
<dbReference type="InterPro" id="IPR045025">
    <property type="entry name" value="HACL1-like"/>
</dbReference>
<dbReference type="Gene3D" id="3.40.50.1220">
    <property type="entry name" value="TPP-binding domain"/>
    <property type="match status" value="1"/>
</dbReference>
<dbReference type="GO" id="GO:0001561">
    <property type="term" value="P:fatty acid alpha-oxidation"/>
    <property type="evidence" value="ECO:0007669"/>
    <property type="project" value="TreeGrafter"/>
</dbReference>
<dbReference type="Pfam" id="PF02775">
    <property type="entry name" value="TPP_enzyme_C"/>
    <property type="match status" value="1"/>
</dbReference>
<keyword evidence="6" id="KW-0456">Lyase</keyword>
<dbReference type="GO" id="GO:0000287">
    <property type="term" value="F:magnesium ion binding"/>
    <property type="evidence" value="ECO:0007669"/>
    <property type="project" value="InterPro"/>
</dbReference>
<evidence type="ECO:0000256" key="5">
    <source>
        <dbReference type="ARBA" id="ARBA00023052"/>
    </source>
</evidence>
<dbReference type="InterPro" id="IPR012000">
    <property type="entry name" value="Thiamin_PyroP_enz_cen_dom"/>
</dbReference>
<evidence type="ECO:0000256" key="9">
    <source>
        <dbReference type="ARBA" id="ARBA00044518"/>
    </source>
</evidence>
<evidence type="ECO:0000259" key="13">
    <source>
        <dbReference type="Pfam" id="PF02775"/>
    </source>
</evidence>
<comment type="cofactor">
    <cofactor evidence="1">
        <name>thiamine diphosphate</name>
        <dbReference type="ChEBI" id="CHEBI:58937"/>
    </cofactor>
</comment>
<organism evidence="15 16">
    <name type="scientific">Larinioides sclopetarius</name>
    <dbReference type="NCBI Taxonomy" id="280406"/>
    <lineage>
        <taxon>Eukaryota</taxon>
        <taxon>Metazoa</taxon>
        <taxon>Ecdysozoa</taxon>
        <taxon>Arthropoda</taxon>
        <taxon>Chelicerata</taxon>
        <taxon>Arachnida</taxon>
        <taxon>Araneae</taxon>
        <taxon>Araneomorphae</taxon>
        <taxon>Entelegynae</taxon>
        <taxon>Araneoidea</taxon>
        <taxon>Araneidae</taxon>
        <taxon>Larinioides</taxon>
    </lineage>
</organism>
<reference evidence="15 16" key="1">
    <citation type="submission" date="2024-04" db="EMBL/GenBank/DDBJ databases">
        <authorList>
            <person name="Rising A."/>
            <person name="Reimegard J."/>
            <person name="Sonavane S."/>
            <person name="Akerstrom W."/>
            <person name="Nylinder S."/>
            <person name="Hedman E."/>
            <person name="Kallberg Y."/>
        </authorList>
    </citation>
    <scope>NUCLEOTIDE SEQUENCE [LARGE SCALE GENOMIC DNA]</scope>
</reference>
<dbReference type="AlphaFoldDB" id="A0AAV1ZKN8"/>
<sequence>MASAVSVVAKALKTQLSPTKGIKYAFGVVGIPIAEVASALQEVGIKYIGMRNEQSASYAAGVAGYLTRTPGVCLVVSGPGFVHALGGMSNAQINGWPMIVIGGSCGRDQEGFGGFQEFPQVESARLYSKYTCRPADMSQIPFHVEKAFRQSTFGRPGASYIDLAADVIAQERPESSIEYPPKCPEPPISLAPSRLIKSLNDVLTTAKRPLVIIGKGSAYGHAENPVRRFIEQHQIPFLPTPMGKGVVSDHSPFCVSSARSKALAQADVILLLGARLNWILHFGRPPRFHQDVKILQVDICMEELHNSKQASVAIAGDIGAVVQQINEELNQSQWKFPQNSSWWTELNQKKSANTSAIQEMIGDKSTPLNYYAAYHEIQSLIPSDAIIVNEGANTMDIGRTMLLNDFPRHRLDAGTFGTMGVGLGSAIAAALWCEDHAPEKRIICIQGDSAFGFGGMEMGTVTRYGLPIIVIVFNNGGIYFGLEEDNLKSLQEGDAHPALSIPPNSLSLAAKYDKICEIFGGRGFNVKTVEELRAAMKECLKVREPCVINITIAPFSQKKPQEHPWLTRSNL</sequence>
<keyword evidence="16" id="KW-1185">Reference proteome</keyword>
<evidence type="ECO:0000256" key="1">
    <source>
        <dbReference type="ARBA" id="ARBA00001964"/>
    </source>
</evidence>
<accession>A0AAV1ZKN8</accession>
<dbReference type="CDD" id="cd07035">
    <property type="entry name" value="TPP_PYR_POX_like"/>
    <property type="match status" value="1"/>
</dbReference>
<keyword evidence="4" id="KW-0460">Magnesium</keyword>
<dbReference type="Pfam" id="PF00205">
    <property type="entry name" value="TPP_enzyme_M"/>
    <property type="match status" value="1"/>
</dbReference>
<dbReference type="GO" id="GO:0106359">
    <property type="term" value="F:2-hydroxyacyl-CoA lyase activity"/>
    <property type="evidence" value="ECO:0007669"/>
    <property type="project" value="UniProtKB-EC"/>
</dbReference>
<protein>
    <recommendedName>
        <fullName evidence="9">2-hydroxyacyl-CoA lyase</fullName>
        <ecNumber evidence="9">4.1.2.63</ecNumber>
    </recommendedName>
</protein>
<dbReference type="Proteomes" id="UP001497382">
    <property type="component" value="Unassembled WGS sequence"/>
</dbReference>
<evidence type="ECO:0000313" key="16">
    <source>
        <dbReference type="Proteomes" id="UP001497382"/>
    </source>
</evidence>
<comment type="caution">
    <text evidence="15">The sequence shown here is derived from an EMBL/GenBank/DDBJ whole genome shotgun (WGS) entry which is preliminary data.</text>
</comment>
<dbReference type="SUPFAM" id="SSF52518">
    <property type="entry name" value="Thiamin diphosphate-binding fold (THDP-binding)"/>
    <property type="match status" value="2"/>
</dbReference>
<dbReference type="InterPro" id="IPR029061">
    <property type="entry name" value="THDP-binding"/>
</dbReference>
<proteinExistence type="inferred from homology"/>
<evidence type="ECO:0000256" key="4">
    <source>
        <dbReference type="ARBA" id="ARBA00022842"/>
    </source>
</evidence>
<dbReference type="PANTHER" id="PTHR43710">
    <property type="entry name" value="2-HYDROXYACYL-COA LYASE"/>
    <property type="match status" value="1"/>
</dbReference>
<evidence type="ECO:0000256" key="6">
    <source>
        <dbReference type="ARBA" id="ARBA00023239"/>
    </source>
</evidence>
<dbReference type="InterPro" id="IPR011766">
    <property type="entry name" value="TPP_enzyme_TPP-bd"/>
</dbReference>
<evidence type="ECO:0000256" key="10">
    <source>
        <dbReference type="ARBA" id="ARBA00048738"/>
    </source>
</evidence>
<dbReference type="EC" id="4.1.2.63" evidence="9"/>
<gene>
    <name evidence="15" type="ORF">LARSCL_LOCUS6309</name>
</gene>
<comment type="catalytic activity">
    <reaction evidence="10">
        <text>2-hydroxyoctadecanoyl-CoA = heptadecanal + formyl-CoA</text>
        <dbReference type="Rhea" id="RHEA:55196"/>
        <dbReference type="ChEBI" id="CHEBI:57376"/>
        <dbReference type="ChEBI" id="CHEBI:74116"/>
        <dbReference type="ChEBI" id="CHEBI:138631"/>
    </reaction>
    <physiologicalReaction direction="left-to-right" evidence="10">
        <dbReference type="Rhea" id="RHEA:55197"/>
    </physiologicalReaction>
</comment>
<comment type="catalytic activity">
    <reaction evidence="7">
        <text>a 2-hydroxy-3-methyl fatty acyl-CoA = a 2-methyl-branched fatty aldehyde + formyl-CoA</text>
        <dbReference type="Rhea" id="RHEA:25375"/>
        <dbReference type="ChEBI" id="CHEBI:49188"/>
        <dbReference type="ChEBI" id="CHEBI:57376"/>
        <dbReference type="ChEBI" id="CHEBI:58783"/>
        <dbReference type="EC" id="4.1.2.63"/>
    </reaction>
    <physiologicalReaction direction="left-to-right" evidence="7">
        <dbReference type="Rhea" id="RHEA:25376"/>
    </physiologicalReaction>
</comment>
<evidence type="ECO:0000259" key="12">
    <source>
        <dbReference type="Pfam" id="PF00205"/>
    </source>
</evidence>
<dbReference type="FunFam" id="3.40.50.1220:FF:000006">
    <property type="entry name" value="2-hydroxyacyl-CoA lyase 1"/>
    <property type="match status" value="1"/>
</dbReference>
<comment type="similarity">
    <text evidence="2 11">Belongs to the TPP enzyme family.</text>
</comment>
<name>A0AAV1ZKN8_9ARAC</name>
<dbReference type="GO" id="GO:0005777">
    <property type="term" value="C:peroxisome"/>
    <property type="evidence" value="ECO:0007669"/>
    <property type="project" value="TreeGrafter"/>
</dbReference>
<evidence type="ECO:0000256" key="7">
    <source>
        <dbReference type="ARBA" id="ARBA00044451"/>
    </source>
</evidence>
<dbReference type="SUPFAM" id="SSF52467">
    <property type="entry name" value="DHS-like NAD/FAD-binding domain"/>
    <property type="match status" value="1"/>
</dbReference>